<comment type="caution">
    <text evidence="8">The sequence shown here is derived from an EMBL/GenBank/DDBJ whole genome shotgun (WGS) entry which is preliminary data.</text>
</comment>
<evidence type="ECO:0000256" key="5">
    <source>
        <dbReference type="ARBA" id="ARBA00023125"/>
    </source>
</evidence>
<evidence type="ECO:0000256" key="2">
    <source>
        <dbReference type="ARBA" id="ARBA00022676"/>
    </source>
</evidence>
<name>A0A502CLH3_9SPHN</name>
<dbReference type="Proteomes" id="UP000318413">
    <property type="component" value="Unassembled WGS sequence"/>
</dbReference>
<proteinExistence type="inferred from homology"/>
<evidence type="ECO:0000259" key="7">
    <source>
        <dbReference type="PROSITE" id="PS52018"/>
    </source>
</evidence>
<keyword evidence="2" id="KW-0328">Glycosyltransferase</keyword>
<keyword evidence="9" id="KW-1185">Reference proteome</keyword>
<dbReference type="InterPro" id="IPR029494">
    <property type="entry name" value="DarT"/>
</dbReference>
<sequence>MSGLGRRGASCISGLAGGNTIDSREERKVSDIDKLIEILTKIRGGFYHFTDTRNLALIRASGLLYTRAQKEKERVAIAPGGNDWSLDADRRSGMDAFVHLCFFDDHPMEWIARQQGRIADSLFLKISPQVLRIPDTLIVDTVSNRADAVPRPAEEMIRNLDLKVIYTRTDWKDPAVQERLKAAKKCEILVPSHIPINLITNIPNG</sequence>
<dbReference type="OrthoDB" id="7605323at2"/>
<protein>
    <submittedName>
        <fullName evidence="8">DUF4433 domain-containing protein</fullName>
    </submittedName>
</protein>
<keyword evidence="3" id="KW-0808">Transferase</keyword>
<accession>A0A502CLH3</accession>
<dbReference type="Pfam" id="PF14487">
    <property type="entry name" value="DarT"/>
    <property type="match status" value="1"/>
</dbReference>
<evidence type="ECO:0000313" key="8">
    <source>
        <dbReference type="EMBL" id="TPG13683.1"/>
    </source>
</evidence>
<evidence type="ECO:0000256" key="3">
    <source>
        <dbReference type="ARBA" id="ARBA00022679"/>
    </source>
</evidence>
<gene>
    <name evidence="8" type="ORF">EAH84_05770</name>
</gene>
<organism evidence="8 9">
    <name type="scientific">Sphingomonas oligophenolica</name>
    <dbReference type="NCBI Taxonomy" id="301154"/>
    <lineage>
        <taxon>Bacteria</taxon>
        <taxon>Pseudomonadati</taxon>
        <taxon>Pseudomonadota</taxon>
        <taxon>Alphaproteobacteria</taxon>
        <taxon>Sphingomonadales</taxon>
        <taxon>Sphingomonadaceae</taxon>
        <taxon>Sphingomonas</taxon>
    </lineage>
</organism>
<evidence type="ECO:0000313" key="9">
    <source>
        <dbReference type="Proteomes" id="UP000318413"/>
    </source>
</evidence>
<dbReference type="AlphaFoldDB" id="A0A502CLH3"/>
<feature type="domain" description="DarT" evidence="7">
    <location>
        <begin position="44"/>
        <end position="205"/>
    </location>
</feature>
<evidence type="ECO:0000256" key="1">
    <source>
        <dbReference type="ARBA" id="ARBA00022649"/>
    </source>
</evidence>
<evidence type="ECO:0000256" key="4">
    <source>
        <dbReference type="ARBA" id="ARBA00022695"/>
    </source>
</evidence>
<dbReference type="GO" id="GO:0016757">
    <property type="term" value="F:glycosyltransferase activity"/>
    <property type="evidence" value="ECO:0007669"/>
    <property type="project" value="UniProtKB-KW"/>
</dbReference>
<comment type="similarity">
    <text evidence="6">Belongs to the DarT ADP-ribosyltransferase family.</text>
</comment>
<dbReference type="EMBL" id="RCZK01000003">
    <property type="protein sequence ID" value="TPG13683.1"/>
    <property type="molecule type" value="Genomic_DNA"/>
</dbReference>
<comment type="caution">
    <text evidence="6">Lacks conserved residue(s) required for the propagation of feature annotation.</text>
</comment>
<reference evidence="8 9" key="1">
    <citation type="journal article" date="2019" name="Environ. Microbiol.">
        <title>Species interactions and distinct microbial communities in high Arctic permafrost affected cryosols are associated with the CH4 and CO2 gas fluxes.</title>
        <authorList>
            <person name="Altshuler I."/>
            <person name="Hamel J."/>
            <person name="Turney S."/>
            <person name="Magnuson E."/>
            <person name="Levesque R."/>
            <person name="Greer C."/>
            <person name="Whyte L.G."/>
        </authorList>
    </citation>
    <scope>NUCLEOTIDE SEQUENCE [LARGE SCALE GENOMIC DNA]</scope>
    <source>
        <strain evidence="8 9">S5.1</strain>
    </source>
</reference>
<keyword evidence="4" id="KW-0548">Nucleotidyltransferase</keyword>
<evidence type="ECO:0000256" key="6">
    <source>
        <dbReference type="PROSITE-ProRule" id="PRU01362"/>
    </source>
</evidence>
<keyword evidence="5 6" id="KW-0238">DNA-binding</keyword>
<dbReference type="GO" id="GO:0016779">
    <property type="term" value="F:nucleotidyltransferase activity"/>
    <property type="evidence" value="ECO:0007669"/>
    <property type="project" value="UniProtKB-KW"/>
</dbReference>
<dbReference type="PROSITE" id="PS52018">
    <property type="entry name" value="DART"/>
    <property type="match status" value="1"/>
</dbReference>
<keyword evidence="1 6" id="KW-1277">Toxin-antitoxin system</keyword>
<dbReference type="GO" id="GO:0003677">
    <property type="term" value="F:DNA binding"/>
    <property type="evidence" value="ECO:0007669"/>
    <property type="project" value="UniProtKB-UniRule"/>
</dbReference>